<evidence type="ECO:0000313" key="4">
    <source>
        <dbReference type="Proteomes" id="UP000054387"/>
    </source>
</evidence>
<dbReference type="OrthoDB" id="146629at2157"/>
<dbReference type="Pfam" id="PF08240">
    <property type="entry name" value="ADH_N"/>
    <property type="match status" value="1"/>
</dbReference>
<comment type="caution">
    <text evidence="3">The sequence shown here is derived from an EMBL/GenBank/DDBJ whole genome shotgun (WGS) entry which is preliminary data.</text>
</comment>
<dbReference type="SUPFAM" id="SSF51735">
    <property type="entry name" value="NAD(P)-binding Rossmann-fold domains"/>
    <property type="match status" value="1"/>
</dbReference>
<evidence type="ECO:0000256" key="1">
    <source>
        <dbReference type="ARBA" id="ARBA00022857"/>
    </source>
</evidence>
<dbReference type="AlphaFoldDB" id="A0A0W1RBF6"/>
<dbReference type="InterPro" id="IPR020843">
    <property type="entry name" value="ER"/>
</dbReference>
<dbReference type="SUPFAM" id="SSF50129">
    <property type="entry name" value="GroES-like"/>
    <property type="match status" value="1"/>
</dbReference>
<dbReference type="EMBL" id="LOPU01000016">
    <property type="protein sequence ID" value="KTG10737.1"/>
    <property type="molecule type" value="Genomic_DNA"/>
</dbReference>
<dbReference type="GO" id="GO:0043168">
    <property type="term" value="F:anion binding"/>
    <property type="evidence" value="ECO:0007669"/>
    <property type="project" value="UniProtKB-ARBA"/>
</dbReference>
<dbReference type="InterPro" id="IPR036291">
    <property type="entry name" value="NAD(P)-bd_dom_sf"/>
</dbReference>
<dbReference type="Proteomes" id="UP000054387">
    <property type="component" value="Unassembled WGS sequence"/>
</dbReference>
<name>A0A0W1RBF6_9EURY</name>
<dbReference type="PANTHER" id="PTHR44154">
    <property type="entry name" value="QUINONE OXIDOREDUCTASE"/>
    <property type="match status" value="1"/>
</dbReference>
<dbReference type="InterPro" id="IPR013154">
    <property type="entry name" value="ADH-like_N"/>
</dbReference>
<dbReference type="Gene3D" id="3.40.50.720">
    <property type="entry name" value="NAD(P)-binding Rossmann-like Domain"/>
    <property type="match status" value="1"/>
</dbReference>
<proteinExistence type="predicted"/>
<dbReference type="RefSeq" id="WP_058580535.1">
    <property type="nucleotide sequence ID" value="NZ_LOPU01000016.1"/>
</dbReference>
<dbReference type="GO" id="GO:0044281">
    <property type="term" value="P:small molecule metabolic process"/>
    <property type="evidence" value="ECO:0007669"/>
    <property type="project" value="UniProtKB-ARBA"/>
</dbReference>
<dbReference type="InterPro" id="IPR051603">
    <property type="entry name" value="Zinc-ADH_QOR/CCCR"/>
</dbReference>
<protein>
    <submittedName>
        <fullName evidence="3">Zinc-binding dehydrogenase</fullName>
    </submittedName>
</protein>
<keyword evidence="1" id="KW-0521">NADP</keyword>
<dbReference type="CDD" id="cd08253">
    <property type="entry name" value="zeta_crystallin"/>
    <property type="match status" value="1"/>
</dbReference>
<dbReference type="InterPro" id="IPR011032">
    <property type="entry name" value="GroES-like_sf"/>
</dbReference>
<dbReference type="InterPro" id="IPR013149">
    <property type="entry name" value="ADH-like_C"/>
</dbReference>
<organism evidence="3 4">
    <name type="scientific">Haloprofundus marisrubri</name>
    <dbReference type="NCBI Taxonomy" id="1514971"/>
    <lineage>
        <taxon>Archaea</taxon>
        <taxon>Methanobacteriati</taxon>
        <taxon>Methanobacteriota</taxon>
        <taxon>Stenosarchaea group</taxon>
        <taxon>Halobacteria</taxon>
        <taxon>Halobacteriales</taxon>
        <taxon>Haloferacaceae</taxon>
        <taxon>Haloprofundus</taxon>
    </lineage>
</organism>
<sequence>MRAIRYHEHGDPDVLRVDEVEKPIPSDGEIRIEVKAAGVNPVDTYFRDGSYQPFTLPMVPGVDFAGVVDEVGSEVTEFDAGNRVFGTGLGNDRYGGTAEYVTAPTDRVAHLSDGVSFVEAGAAGVAAVTAWRAIVDHAALEPAEYCLIHGGSGGVGHAAVQIAAASGARVVTTASEQYHDTLSDLGARTTLDYRRDDLQSAVVEATEGGPNVVVDHMLERYLQFDCDVAAPYARIVLFRNRHLEAGFTNVPAAGGKELQFHLMSMYNAPRLADPLSRVDRLLADDLLRVDVAGEYGFDEVAEAHRRVREESFLGKLVVVP</sequence>
<dbReference type="PANTHER" id="PTHR44154:SF1">
    <property type="entry name" value="QUINONE OXIDOREDUCTASE"/>
    <property type="match status" value="1"/>
</dbReference>
<evidence type="ECO:0000259" key="2">
    <source>
        <dbReference type="SMART" id="SM00829"/>
    </source>
</evidence>
<keyword evidence="4" id="KW-1185">Reference proteome</keyword>
<dbReference type="GO" id="GO:0030554">
    <property type="term" value="F:adenyl nucleotide binding"/>
    <property type="evidence" value="ECO:0007669"/>
    <property type="project" value="UniProtKB-ARBA"/>
</dbReference>
<dbReference type="SMART" id="SM00829">
    <property type="entry name" value="PKS_ER"/>
    <property type="match status" value="1"/>
</dbReference>
<accession>A0A0W1RBF6</accession>
<dbReference type="STRING" id="1514971.AUR64_05970"/>
<reference evidence="3 4" key="1">
    <citation type="submission" date="2015-12" db="EMBL/GenBank/DDBJ databases">
        <title>Haloprofundus marisrubri gen. nov., sp. nov., an extremely halophilic archaeon isolated from the Discovery deep brine-seawater interface in the Red Sea.</title>
        <authorList>
            <person name="Zhang G."/>
            <person name="Stingl U."/>
            <person name="Rashid M."/>
        </authorList>
    </citation>
    <scope>NUCLEOTIDE SEQUENCE [LARGE SCALE GENOMIC DNA]</scope>
    <source>
        <strain evidence="3 4">SB9</strain>
    </source>
</reference>
<dbReference type="Gene3D" id="3.90.180.10">
    <property type="entry name" value="Medium-chain alcohol dehydrogenases, catalytic domain"/>
    <property type="match status" value="1"/>
</dbReference>
<dbReference type="Pfam" id="PF00107">
    <property type="entry name" value="ADH_zinc_N"/>
    <property type="match status" value="1"/>
</dbReference>
<feature type="domain" description="Enoyl reductase (ER)" evidence="2">
    <location>
        <begin position="10"/>
        <end position="318"/>
    </location>
</feature>
<gene>
    <name evidence="3" type="ORF">AUR64_05970</name>
</gene>
<evidence type="ECO:0000313" key="3">
    <source>
        <dbReference type="EMBL" id="KTG10737.1"/>
    </source>
</evidence>
<dbReference type="GO" id="GO:0016616">
    <property type="term" value="F:oxidoreductase activity, acting on the CH-OH group of donors, NAD or NADP as acceptor"/>
    <property type="evidence" value="ECO:0007669"/>
    <property type="project" value="UniProtKB-ARBA"/>
</dbReference>